<keyword evidence="4" id="KW-1185">Reference proteome</keyword>
<accession>A0A3B5Q6F0</accession>
<reference evidence="4" key="2">
    <citation type="journal article" date="2013" name="Nat. Genet.">
        <title>The genome of the platyfish, Xiphophorus maculatus, provides insights into evolutionary adaptation and several complex traits.</title>
        <authorList>
            <person name="Schartl M."/>
            <person name="Walter R.B."/>
            <person name="Shen Y."/>
            <person name="Garcia T."/>
            <person name="Catchen J."/>
            <person name="Amores A."/>
            <person name="Braasch I."/>
            <person name="Chalopin D."/>
            <person name="Volff J.N."/>
            <person name="Lesch K.P."/>
            <person name="Bisazza A."/>
            <person name="Minx P."/>
            <person name="Hillier L."/>
            <person name="Wilson R.K."/>
            <person name="Fuerstenberg S."/>
            <person name="Boore J."/>
            <person name="Searle S."/>
            <person name="Postlethwait J.H."/>
            <person name="Warren W.C."/>
        </authorList>
    </citation>
    <scope>NUCLEOTIDE SEQUENCE [LARGE SCALE GENOMIC DNA]</scope>
    <source>
        <strain evidence="4">JP 163 A</strain>
    </source>
</reference>
<reference evidence="4" key="1">
    <citation type="submission" date="2012-01" db="EMBL/GenBank/DDBJ databases">
        <authorList>
            <person name="Walter R."/>
            <person name="Schartl M."/>
            <person name="Warren W."/>
        </authorList>
    </citation>
    <scope>NUCLEOTIDE SEQUENCE [LARGE SCALE GENOMIC DNA]</scope>
    <source>
        <strain evidence="4">JP 163 A</strain>
    </source>
</reference>
<dbReference type="Gene3D" id="3.10.100.10">
    <property type="entry name" value="Mannose-Binding Protein A, subunit A"/>
    <property type="match status" value="1"/>
</dbReference>
<dbReference type="GeneTree" id="ENSGT01100000263473"/>
<keyword evidence="1" id="KW-0732">Signal</keyword>
<dbReference type="InterPro" id="IPR016186">
    <property type="entry name" value="C-type_lectin-like/link_sf"/>
</dbReference>
<evidence type="ECO:0000259" key="2">
    <source>
        <dbReference type="PROSITE" id="PS50041"/>
    </source>
</evidence>
<dbReference type="PROSITE" id="PS50041">
    <property type="entry name" value="C_TYPE_LECTIN_2"/>
    <property type="match status" value="1"/>
</dbReference>
<reference evidence="3" key="4">
    <citation type="submission" date="2025-09" db="UniProtKB">
        <authorList>
            <consortium name="Ensembl"/>
        </authorList>
    </citation>
    <scope>IDENTIFICATION</scope>
    <source>
        <strain evidence="3">JP 163 A</strain>
    </source>
</reference>
<evidence type="ECO:0000313" key="4">
    <source>
        <dbReference type="Proteomes" id="UP000002852"/>
    </source>
</evidence>
<dbReference type="SUPFAM" id="SSF56436">
    <property type="entry name" value="C-type lectin-like"/>
    <property type="match status" value="1"/>
</dbReference>
<sequence>MRLIGLYKFSLSVSVCVHVLSVSVLPCDGLATWRWALAPPPNADKAEEVDLDCWFQTSHFTFKNVMYFPAGWFSLSTCRQYHFVNQSSTWSEALTHCRQTYTDLASISSVDENNELKKTLNSAGHSSDVRIGLYNEVDWKWSDGFSSSGADYRNWYTSAYDPDFIGANQSVAWKFLSCEKKLPFVCYNFNKMSC</sequence>
<reference evidence="3" key="3">
    <citation type="submission" date="2025-08" db="UniProtKB">
        <authorList>
            <consortium name="Ensembl"/>
        </authorList>
    </citation>
    <scope>IDENTIFICATION</scope>
    <source>
        <strain evidence="3">JP 163 A</strain>
    </source>
</reference>
<dbReference type="InterPro" id="IPR001304">
    <property type="entry name" value="C-type_lectin-like"/>
</dbReference>
<dbReference type="PANTHER" id="PTHR45784">
    <property type="entry name" value="C-TYPE LECTIN DOMAIN FAMILY 20 MEMBER A-RELATED"/>
    <property type="match status" value="1"/>
</dbReference>
<dbReference type="SMART" id="SM00034">
    <property type="entry name" value="CLECT"/>
    <property type="match status" value="1"/>
</dbReference>
<organism evidence="3 4">
    <name type="scientific">Xiphophorus maculatus</name>
    <name type="common">Southern platyfish</name>
    <name type="synonym">Platypoecilus maculatus</name>
    <dbReference type="NCBI Taxonomy" id="8083"/>
    <lineage>
        <taxon>Eukaryota</taxon>
        <taxon>Metazoa</taxon>
        <taxon>Chordata</taxon>
        <taxon>Craniata</taxon>
        <taxon>Vertebrata</taxon>
        <taxon>Euteleostomi</taxon>
        <taxon>Actinopterygii</taxon>
        <taxon>Neopterygii</taxon>
        <taxon>Teleostei</taxon>
        <taxon>Neoteleostei</taxon>
        <taxon>Acanthomorphata</taxon>
        <taxon>Ovalentaria</taxon>
        <taxon>Atherinomorphae</taxon>
        <taxon>Cyprinodontiformes</taxon>
        <taxon>Poeciliidae</taxon>
        <taxon>Poeciliinae</taxon>
        <taxon>Xiphophorus</taxon>
    </lineage>
</organism>
<protein>
    <recommendedName>
        <fullName evidence="2">C-type lectin domain-containing protein</fullName>
    </recommendedName>
</protein>
<dbReference type="Pfam" id="PF00059">
    <property type="entry name" value="Lectin_C"/>
    <property type="match status" value="1"/>
</dbReference>
<proteinExistence type="predicted"/>
<name>A0A3B5Q6F0_XIPMA</name>
<evidence type="ECO:0000256" key="1">
    <source>
        <dbReference type="SAM" id="SignalP"/>
    </source>
</evidence>
<feature type="chain" id="PRO_5017441379" description="C-type lectin domain-containing protein" evidence="1">
    <location>
        <begin position="22"/>
        <end position="194"/>
    </location>
</feature>
<feature type="domain" description="C-type lectin" evidence="2">
    <location>
        <begin position="81"/>
        <end position="187"/>
    </location>
</feature>
<evidence type="ECO:0000313" key="3">
    <source>
        <dbReference type="Ensembl" id="ENSXMAP00000027393.1"/>
    </source>
</evidence>
<dbReference type="AlphaFoldDB" id="A0A3B5Q6F0"/>
<dbReference type="PANTHER" id="PTHR45784:SF3">
    <property type="entry name" value="C-TYPE LECTIN DOMAIN FAMILY 4 MEMBER K-LIKE-RELATED"/>
    <property type="match status" value="1"/>
</dbReference>
<dbReference type="Ensembl" id="ENSXMAT00000041028.1">
    <property type="protein sequence ID" value="ENSXMAP00000027393.1"/>
    <property type="gene ID" value="ENSXMAG00000016540.2"/>
</dbReference>
<dbReference type="Proteomes" id="UP000002852">
    <property type="component" value="Unassembled WGS sequence"/>
</dbReference>
<feature type="signal peptide" evidence="1">
    <location>
        <begin position="1"/>
        <end position="21"/>
    </location>
</feature>
<dbReference type="InterPro" id="IPR016187">
    <property type="entry name" value="CTDL_fold"/>
</dbReference>